<comment type="caution">
    <text evidence="3">The sequence shown here is derived from an EMBL/GenBank/DDBJ whole genome shotgun (WGS) entry which is preliminary data.</text>
</comment>
<feature type="region of interest" description="Disordered" evidence="1">
    <location>
        <begin position="1"/>
        <end position="65"/>
    </location>
</feature>
<dbReference type="InterPro" id="IPR025558">
    <property type="entry name" value="DUF4283"/>
</dbReference>
<dbReference type="Proteomes" id="UP001443914">
    <property type="component" value="Unassembled WGS sequence"/>
</dbReference>
<accession>A0AAW1LIZ4</accession>
<dbReference type="CDD" id="cd01650">
    <property type="entry name" value="RT_nLTR_like"/>
    <property type="match status" value="1"/>
</dbReference>
<dbReference type="SUPFAM" id="SSF56672">
    <property type="entry name" value="DNA/RNA polymerases"/>
    <property type="match status" value="1"/>
</dbReference>
<feature type="domain" description="Reverse transcriptase" evidence="2">
    <location>
        <begin position="706"/>
        <end position="934"/>
    </location>
</feature>
<dbReference type="PROSITE" id="PS50878">
    <property type="entry name" value="RT_POL"/>
    <property type="match status" value="1"/>
</dbReference>
<feature type="compositionally biased region" description="Low complexity" evidence="1">
    <location>
        <begin position="16"/>
        <end position="55"/>
    </location>
</feature>
<gene>
    <name evidence="3" type="ORF">RND81_04G047700</name>
</gene>
<dbReference type="InterPro" id="IPR036691">
    <property type="entry name" value="Endo/exonu/phosph_ase_sf"/>
</dbReference>
<dbReference type="Pfam" id="PF14111">
    <property type="entry name" value="DUF4283"/>
    <property type="match status" value="1"/>
</dbReference>
<evidence type="ECO:0000256" key="1">
    <source>
        <dbReference type="SAM" id="MobiDB-lite"/>
    </source>
</evidence>
<dbReference type="PANTHER" id="PTHR33116">
    <property type="entry name" value="REVERSE TRANSCRIPTASE ZINC-BINDING DOMAIN-CONTAINING PROTEIN-RELATED-RELATED"/>
    <property type="match status" value="1"/>
</dbReference>
<dbReference type="EMBL" id="JBDFQZ010000004">
    <property type="protein sequence ID" value="KAK9733160.1"/>
    <property type="molecule type" value="Genomic_DNA"/>
</dbReference>
<organism evidence="3 4">
    <name type="scientific">Saponaria officinalis</name>
    <name type="common">Common soapwort</name>
    <name type="synonym">Lychnis saponaria</name>
    <dbReference type="NCBI Taxonomy" id="3572"/>
    <lineage>
        <taxon>Eukaryota</taxon>
        <taxon>Viridiplantae</taxon>
        <taxon>Streptophyta</taxon>
        <taxon>Embryophyta</taxon>
        <taxon>Tracheophyta</taxon>
        <taxon>Spermatophyta</taxon>
        <taxon>Magnoliopsida</taxon>
        <taxon>eudicotyledons</taxon>
        <taxon>Gunneridae</taxon>
        <taxon>Pentapetalae</taxon>
        <taxon>Caryophyllales</taxon>
        <taxon>Caryophyllaceae</taxon>
        <taxon>Caryophylleae</taxon>
        <taxon>Saponaria</taxon>
    </lineage>
</organism>
<evidence type="ECO:0000313" key="3">
    <source>
        <dbReference type="EMBL" id="KAK9733160.1"/>
    </source>
</evidence>
<dbReference type="InterPro" id="IPR000477">
    <property type="entry name" value="RT_dom"/>
</dbReference>
<dbReference type="InterPro" id="IPR043502">
    <property type="entry name" value="DNA/RNA_pol_sf"/>
</dbReference>
<sequence>MVRKRRGHPQPKTPANTHSNHKNTNTNQSKSIPQNNISHNNNNNSHNTNLQDNLNRNSIGVPDGVSEPIQPLDLSVLDVAQELDGDEQVEDGVAGWQQVGQRSPVSSPKAHVLQLSSEDVSEEIAYWSSAIVCFILGVNPPSQVLTGFIKRIWDKHEYDKLVLLPNGVFIVRFKSKEVQEQVLRMGYQLFDSKPLIIKPWSDECKLVKEEVKAVPTWVRLHGLVIKFWGEACLRRFDATTDLRTRLVFARYLVEVQLGQVLPNEVEFIDEKGCEQCVHIEYEWKLVICDHCRAYGHEKANCMKLKTQPARVWRPVVRLVQEPPVVPTMPVVPTVPVVVEQSVDHEQCVDKGISATNKGKEVVQATPISGSSSRSSATGKALAKNKVYESFKSGWSLVTNIDQHPGGRIWVLWRAAEYDVTVLNREAQFIHCYCTGVTTKFSFWFTVVYGFNGLAERNSLWLDLEVLVPAESWVIAGDINNILLSTERIGAPVHFYEFSRFQRCVNNCGLRDLKAIGQFFTWNNKQEGTQKYPDSYAEFLPEGTYDHSPCIIHWGGCEQTKRAPFRFFTMWTLHPNYEAVVQRQWAIDVPDKRPCDVQLQQLERQLVGLCNQLQQAKWAFLRQKSKVEWLCNTDENTAYFHGCIKERRSHNKVLRISDMHGNMCDDEGAIEAGLLEFYKHLLGSSKPVERVNGAVVRSGRRIQEHHLDLLLKPITFNEVGEAIFSIPDVNFFKASWNLRPTSVLEFRPIACCNVVYKCIAKLLCNRVGASAFIKGRSILDNVLICQDLVRLYHRKSCSPRCIMKIDLKKAYDSALGFPTNIVGLLMECVSSPSYSLMRGLRQGDPLSPLLFTICMDYLSRILNVKLRLNHLCFADDLVMFFKGHVPSMELLLQGFLAFSKASGLEINASKSAVYVNGLDGTVARTLPFKYLGIPISPMRLSVVECNTLVEKMTGRIRGWQVQSVLSTVHSYWANIFILPVKVIKRIEQVCRSFLWSGMETNSRIPQKNGGLGLKNIRLWNVAKADHLWVQWVHHVYLRGGEWLDYHPPLDKLKMGLMQHSWGVRATTYKVNECYNWLQGDVCKKDWAPMICWLGVNGRLLTKQRLNSFGMTVDDACFLCVQGHDECVALNAEWLVCNRDRRLPLLCRQMRMAVVYALIYYVWKGRNVARIHGFVPHPMSTLNAIKWDLRCRVRR</sequence>
<evidence type="ECO:0000259" key="2">
    <source>
        <dbReference type="PROSITE" id="PS50878"/>
    </source>
</evidence>
<protein>
    <recommendedName>
        <fullName evidence="2">Reverse transcriptase domain-containing protein</fullName>
    </recommendedName>
</protein>
<dbReference type="Pfam" id="PF00078">
    <property type="entry name" value="RVT_1"/>
    <property type="match status" value="1"/>
</dbReference>
<evidence type="ECO:0000313" key="4">
    <source>
        <dbReference type="Proteomes" id="UP001443914"/>
    </source>
</evidence>
<dbReference type="PANTHER" id="PTHR33116:SF80">
    <property type="entry name" value="REVERSE TRANSCRIPTASE ZINC-BINDING DOMAIN-CONTAINING PROTEIN"/>
    <property type="match status" value="1"/>
</dbReference>
<name>A0AAW1LIZ4_SAPOF</name>
<proteinExistence type="predicted"/>
<dbReference type="SUPFAM" id="SSF56219">
    <property type="entry name" value="DNase I-like"/>
    <property type="match status" value="1"/>
</dbReference>
<dbReference type="AlphaFoldDB" id="A0AAW1LIZ4"/>
<dbReference type="Gene3D" id="3.60.10.10">
    <property type="entry name" value="Endonuclease/exonuclease/phosphatase"/>
    <property type="match status" value="1"/>
</dbReference>
<keyword evidence="4" id="KW-1185">Reference proteome</keyword>
<reference evidence="3" key="1">
    <citation type="submission" date="2024-03" db="EMBL/GenBank/DDBJ databases">
        <title>WGS assembly of Saponaria officinalis var. Norfolk2.</title>
        <authorList>
            <person name="Jenkins J."/>
            <person name="Shu S."/>
            <person name="Grimwood J."/>
            <person name="Barry K."/>
            <person name="Goodstein D."/>
            <person name="Schmutz J."/>
            <person name="Leebens-Mack J."/>
            <person name="Osbourn A."/>
        </authorList>
    </citation>
    <scope>NUCLEOTIDE SEQUENCE [LARGE SCALE GENOMIC DNA]</scope>
    <source>
        <strain evidence="3">JIC</strain>
    </source>
</reference>